<dbReference type="RefSeq" id="WP_245639109.1">
    <property type="nucleotide sequence ID" value="NZ_KK088543.1"/>
</dbReference>
<dbReference type="PROSITE" id="PS52029">
    <property type="entry name" value="LD_TPASE"/>
    <property type="match status" value="1"/>
</dbReference>
<dbReference type="HOGENOM" id="CLU_823578_0_0_5"/>
<evidence type="ECO:0000256" key="8">
    <source>
        <dbReference type="ARBA" id="ARBA00023316"/>
    </source>
</evidence>
<keyword evidence="11" id="KW-0732">Signal</keyword>
<dbReference type="GO" id="GO:0071555">
    <property type="term" value="P:cell wall organization"/>
    <property type="evidence" value="ECO:0007669"/>
    <property type="project" value="UniProtKB-UniRule"/>
</dbReference>
<comment type="caution">
    <text evidence="13">The sequence shown here is derived from an EMBL/GenBank/DDBJ whole genome shotgun (WGS) entry which is preliminary data.</text>
</comment>
<evidence type="ECO:0000259" key="12">
    <source>
        <dbReference type="PROSITE" id="PS52029"/>
    </source>
</evidence>
<dbReference type="AlphaFoldDB" id="A0A017HT38"/>
<dbReference type="GO" id="GO:0005576">
    <property type="term" value="C:extracellular region"/>
    <property type="evidence" value="ECO:0007669"/>
    <property type="project" value="TreeGrafter"/>
</dbReference>
<dbReference type="STRING" id="442562.Rumeso_01040"/>
<evidence type="ECO:0000256" key="1">
    <source>
        <dbReference type="ARBA" id="ARBA00004752"/>
    </source>
</evidence>
<dbReference type="SUPFAM" id="SSF141523">
    <property type="entry name" value="L,D-transpeptidase catalytic domain-like"/>
    <property type="match status" value="1"/>
</dbReference>
<keyword evidence="5" id="KW-0378">Hydrolase</keyword>
<keyword evidence="4" id="KW-0808">Transferase</keyword>
<evidence type="ECO:0000313" key="14">
    <source>
        <dbReference type="Proteomes" id="UP000019666"/>
    </source>
</evidence>
<evidence type="ECO:0000256" key="2">
    <source>
        <dbReference type="ARBA" id="ARBA00005992"/>
    </source>
</evidence>
<protein>
    <submittedName>
        <fullName evidence="13">ErfK/YbiS/YcfS/YnhG</fullName>
    </submittedName>
</protein>
<dbReference type="GO" id="GO:0018104">
    <property type="term" value="P:peptidoglycan-protein cross-linking"/>
    <property type="evidence" value="ECO:0007669"/>
    <property type="project" value="TreeGrafter"/>
</dbReference>
<comment type="pathway">
    <text evidence="1 9">Cell wall biogenesis; peptidoglycan biosynthesis.</text>
</comment>
<dbReference type="UniPathway" id="UPA00219"/>
<evidence type="ECO:0000256" key="10">
    <source>
        <dbReference type="SAM" id="MobiDB-lite"/>
    </source>
</evidence>
<evidence type="ECO:0000256" key="6">
    <source>
        <dbReference type="ARBA" id="ARBA00022960"/>
    </source>
</evidence>
<feature type="active site" description="Nucleophile" evidence="9">
    <location>
        <position position="201"/>
    </location>
</feature>
<dbReference type="GO" id="GO:0016757">
    <property type="term" value="F:glycosyltransferase activity"/>
    <property type="evidence" value="ECO:0007669"/>
    <property type="project" value="UniProtKB-KW"/>
</dbReference>
<feature type="region of interest" description="Disordered" evidence="10">
    <location>
        <begin position="233"/>
        <end position="337"/>
    </location>
</feature>
<evidence type="ECO:0000256" key="3">
    <source>
        <dbReference type="ARBA" id="ARBA00022676"/>
    </source>
</evidence>
<keyword evidence="14" id="KW-1185">Reference proteome</keyword>
<dbReference type="InterPro" id="IPR038063">
    <property type="entry name" value="Transpep_catalytic_dom"/>
</dbReference>
<dbReference type="PANTHER" id="PTHR30582">
    <property type="entry name" value="L,D-TRANSPEPTIDASE"/>
    <property type="match status" value="1"/>
</dbReference>
<feature type="domain" description="L,D-TPase catalytic" evidence="12">
    <location>
        <begin position="88"/>
        <end position="225"/>
    </location>
</feature>
<keyword evidence="6 9" id="KW-0133">Cell shape</keyword>
<evidence type="ECO:0000256" key="11">
    <source>
        <dbReference type="SAM" id="SignalP"/>
    </source>
</evidence>
<dbReference type="Pfam" id="PF03734">
    <property type="entry name" value="YkuD"/>
    <property type="match status" value="1"/>
</dbReference>
<feature type="signal peptide" evidence="11">
    <location>
        <begin position="1"/>
        <end position="24"/>
    </location>
</feature>
<dbReference type="CDD" id="cd16913">
    <property type="entry name" value="YkuD_like"/>
    <property type="match status" value="1"/>
</dbReference>
<dbReference type="EMBL" id="AOSK01000030">
    <property type="protein sequence ID" value="EYD77333.1"/>
    <property type="molecule type" value="Genomic_DNA"/>
</dbReference>
<proteinExistence type="inferred from homology"/>
<evidence type="ECO:0000313" key="13">
    <source>
        <dbReference type="EMBL" id="EYD77333.1"/>
    </source>
</evidence>
<dbReference type="GO" id="GO:0008360">
    <property type="term" value="P:regulation of cell shape"/>
    <property type="evidence" value="ECO:0007669"/>
    <property type="project" value="UniProtKB-UniRule"/>
</dbReference>
<dbReference type="InterPro" id="IPR050979">
    <property type="entry name" value="LD-transpeptidase"/>
</dbReference>
<evidence type="ECO:0000256" key="9">
    <source>
        <dbReference type="PROSITE-ProRule" id="PRU01373"/>
    </source>
</evidence>
<keyword evidence="8 9" id="KW-0961">Cell wall biogenesis/degradation</keyword>
<dbReference type="InterPro" id="IPR005490">
    <property type="entry name" value="LD_TPept_cat_dom"/>
</dbReference>
<feature type="chain" id="PRO_5001496256" evidence="11">
    <location>
        <begin position="25"/>
        <end position="337"/>
    </location>
</feature>
<dbReference type="PANTHER" id="PTHR30582:SF24">
    <property type="entry name" value="L,D-TRANSPEPTIDASE ERFK_SRFK-RELATED"/>
    <property type="match status" value="1"/>
</dbReference>
<accession>A0A017HT38</accession>
<keyword evidence="3" id="KW-0328">Glycosyltransferase</keyword>
<evidence type="ECO:0000256" key="7">
    <source>
        <dbReference type="ARBA" id="ARBA00022984"/>
    </source>
</evidence>
<name>A0A017HT38_9RHOB</name>
<feature type="compositionally biased region" description="Low complexity" evidence="10">
    <location>
        <begin position="277"/>
        <end position="293"/>
    </location>
</feature>
<comment type="similarity">
    <text evidence="2">Belongs to the YkuD family.</text>
</comment>
<reference evidence="13 14" key="1">
    <citation type="submission" date="2013-02" db="EMBL/GenBank/DDBJ databases">
        <authorList>
            <person name="Fiebig A."/>
            <person name="Goeker M."/>
            <person name="Klenk H.-P.P."/>
        </authorList>
    </citation>
    <scope>NUCLEOTIDE SEQUENCE [LARGE SCALE GENOMIC DNA]</scope>
    <source>
        <strain evidence="13 14">DSM 19309</strain>
    </source>
</reference>
<evidence type="ECO:0000256" key="4">
    <source>
        <dbReference type="ARBA" id="ARBA00022679"/>
    </source>
</evidence>
<sequence length="337" mass="36579">MFLSLSGPRAALGALGLCAALSLAACEAPPPEPQQPEETIGGVPVSQIVPGYGIIEDDGYTLPPVPPGYLQGVNKRATVPYRGTAAPGTIEIDPYAKFLYWVEPGGMAVRYPIAVGREGLGISGSFSIGRKAEWPGWTPTANMLRREPEVYGPYRGGVPGGLSSPLGARALYLYRGSRDSYYRIHGTNDWSSIGNSGSAGCIRLFNHDAIDLFDRVPSGTRVVIRTREQSERIEGPLMVTGASSSRPSTRAKGSVRPCRRRWCPSSSTATRRRRSEWTTSPTRPTSTTSGGRSQAPWTWSARASSRRRADGPPERWGQGPERGICPDPLVRWRRRSP</sequence>
<keyword evidence="7 9" id="KW-0573">Peptidoglycan synthesis</keyword>
<gene>
    <name evidence="13" type="ORF">Rumeso_01040</name>
</gene>
<dbReference type="Gene3D" id="2.40.440.10">
    <property type="entry name" value="L,D-transpeptidase catalytic domain-like"/>
    <property type="match status" value="1"/>
</dbReference>
<organism evidence="13 14">
    <name type="scientific">Rubellimicrobium mesophilum DSM 19309</name>
    <dbReference type="NCBI Taxonomy" id="442562"/>
    <lineage>
        <taxon>Bacteria</taxon>
        <taxon>Pseudomonadati</taxon>
        <taxon>Pseudomonadota</taxon>
        <taxon>Alphaproteobacteria</taxon>
        <taxon>Rhodobacterales</taxon>
        <taxon>Roseobacteraceae</taxon>
        <taxon>Rubellimicrobium</taxon>
    </lineage>
</organism>
<feature type="active site" description="Proton donor/acceptor" evidence="9">
    <location>
        <position position="185"/>
    </location>
</feature>
<evidence type="ECO:0000256" key="5">
    <source>
        <dbReference type="ARBA" id="ARBA00022801"/>
    </source>
</evidence>
<dbReference type="Proteomes" id="UP000019666">
    <property type="component" value="Unassembled WGS sequence"/>
</dbReference>
<dbReference type="GO" id="GO:0071972">
    <property type="term" value="F:peptidoglycan L,D-transpeptidase activity"/>
    <property type="evidence" value="ECO:0007669"/>
    <property type="project" value="TreeGrafter"/>
</dbReference>